<evidence type="ECO:0000313" key="9">
    <source>
        <dbReference type="Proteomes" id="UP001379533"/>
    </source>
</evidence>
<keyword evidence="4" id="KW-0238">DNA-binding</keyword>
<dbReference type="NCBIfam" id="TIGR02937">
    <property type="entry name" value="sigma70-ECF"/>
    <property type="match status" value="1"/>
</dbReference>
<feature type="domain" description="RNA polymerase sigma-70 region 2" evidence="6">
    <location>
        <begin position="61"/>
        <end position="127"/>
    </location>
</feature>
<feature type="domain" description="RNA polymerase sigma factor 70 region 4 type 2" evidence="7">
    <location>
        <begin position="167"/>
        <end position="218"/>
    </location>
</feature>
<keyword evidence="9" id="KW-1185">Reference proteome</keyword>
<dbReference type="InterPro" id="IPR039425">
    <property type="entry name" value="RNA_pol_sigma-70-like"/>
</dbReference>
<keyword evidence="2" id="KW-0805">Transcription regulation</keyword>
<dbReference type="Gene3D" id="1.10.10.10">
    <property type="entry name" value="Winged helix-like DNA-binding domain superfamily/Winged helix DNA-binding domain"/>
    <property type="match status" value="1"/>
</dbReference>
<dbReference type="EMBL" id="CP089982">
    <property type="protein sequence ID" value="WXA98460.1"/>
    <property type="molecule type" value="Genomic_DNA"/>
</dbReference>
<evidence type="ECO:0000256" key="4">
    <source>
        <dbReference type="ARBA" id="ARBA00023125"/>
    </source>
</evidence>
<reference evidence="8 9" key="1">
    <citation type="submission" date="2021-12" db="EMBL/GenBank/DDBJ databases">
        <title>Discovery of the Pendulisporaceae a myxobacterial family with distinct sporulation behavior and unique specialized metabolism.</title>
        <authorList>
            <person name="Garcia R."/>
            <person name="Popoff A."/>
            <person name="Bader C.D."/>
            <person name="Loehr J."/>
            <person name="Walesch S."/>
            <person name="Walt C."/>
            <person name="Boldt J."/>
            <person name="Bunk B."/>
            <person name="Haeckl F.J.F.P.J."/>
            <person name="Gunesch A.P."/>
            <person name="Birkelbach J."/>
            <person name="Nuebel U."/>
            <person name="Pietschmann T."/>
            <person name="Bach T."/>
            <person name="Mueller R."/>
        </authorList>
    </citation>
    <scope>NUCLEOTIDE SEQUENCE [LARGE SCALE GENOMIC DNA]</scope>
    <source>
        <strain evidence="8 9">MSr12523</strain>
    </source>
</reference>
<comment type="similarity">
    <text evidence="1">Belongs to the sigma-70 factor family. ECF subfamily.</text>
</comment>
<dbReference type="PANTHER" id="PTHR43133:SF8">
    <property type="entry name" value="RNA POLYMERASE SIGMA FACTOR HI_1459-RELATED"/>
    <property type="match status" value="1"/>
</dbReference>
<dbReference type="InterPro" id="IPR036388">
    <property type="entry name" value="WH-like_DNA-bd_sf"/>
</dbReference>
<dbReference type="InterPro" id="IPR014284">
    <property type="entry name" value="RNA_pol_sigma-70_dom"/>
</dbReference>
<dbReference type="SUPFAM" id="SSF88946">
    <property type="entry name" value="Sigma2 domain of RNA polymerase sigma factors"/>
    <property type="match status" value="1"/>
</dbReference>
<evidence type="ECO:0000256" key="1">
    <source>
        <dbReference type="ARBA" id="ARBA00010641"/>
    </source>
</evidence>
<dbReference type="InterPro" id="IPR007627">
    <property type="entry name" value="RNA_pol_sigma70_r2"/>
</dbReference>
<evidence type="ECO:0000259" key="6">
    <source>
        <dbReference type="Pfam" id="PF04542"/>
    </source>
</evidence>
<dbReference type="Gene3D" id="1.10.1740.10">
    <property type="match status" value="1"/>
</dbReference>
<dbReference type="SUPFAM" id="SSF88659">
    <property type="entry name" value="Sigma3 and sigma4 domains of RNA polymerase sigma factors"/>
    <property type="match status" value="1"/>
</dbReference>
<accession>A0ABZ2KIH0</accession>
<dbReference type="Proteomes" id="UP001379533">
    <property type="component" value="Chromosome"/>
</dbReference>
<keyword evidence="3" id="KW-0731">Sigma factor</keyword>
<evidence type="ECO:0000256" key="2">
    <source>
        <dbReference type="ARBA" id="ARBA00023015"/>
    </source>
</evidence>
<dbReference type="InterPro" id="IPR013325">
    <property type="entry name" value="RNA_pol_sigma_r2"/>
</dbReference>
<gene>
    <name evidence="8" type="ORF">LZC95_16675</name>
</gene>
<evidence type="ECO:0000256" key="3">
    <source>
        <dbReference type="ARBA" id="ARBA00023082"/>
    </source>
</evidence>
<evidence type="ECO:0000313" key="8">
    <source>
        <dbReference type="EMBL" id="WXA98460.1"/>
    </source>
</evidence>
<proteinExistence type="inferred from homology"/>
<dbReference type="InterPro" id="IPR013249">
    <property type="entry name" value="RNA_pol_sigma70_r4_t2"/>
</dbReference>
<sequence length="231" mass="25991">MGVTAANAEIFFPFLPALNVRTAMLAGVRARPEENELELERQLVVRAQTKDREALGQLLGRYGPALYRSVLLPRLGSEAAAKDALAETYAKVVERIDRFTWQNVGFYPWLRTLALHVAIDQLRARKRMVLWDADDVERTLDARSDNDGSALDHSLSEQQDRAVARAKVARALEAIHPRYARAIQLRILEERPREEVAAMFEVTPATFDVLLHRAIAALKKSLGDAKEPEEP</sequence>
<dbReference type="RefSeq" id="WP_394849072.1">
    <property type="nucleotide sequence ID" value="NZ_CP089982.1"/>
</dbReference>
<dbReference type="Pfam" id="PF08281">
    <property type="entry name" value="Sigma70_r4_2"/>
    <property type="match status" value="1"/>
</dbReference>
<name>A0ABZ2KIH0_9BACT</name>
<dbReference type="InterPro" id="IPR013324">
    <property type="entry name" value="RNA_pol_sigma_r3/r4-like"/>
</dbReference>
<dbReference type="PANTHER" id="PTHR43133">
    <property type="entry name" value="RNA POLYMERASE ECF-TYPE SIGMA FACTO"/>
    <property type="match status" value="1"/>
</dbReference>
<protein>
    <submittedName>
        <fullName evidence="8">RNA polymerase sigma factor</fullName>
    </submittedName>
</protein>
<evidence type="ECO:0000259" key="7">
    <source>
        <dbReference type="Pfam" id="PF08281"/>
    </source>
</evidence>
<dbReference type="Pfam" id="PF04542">
    <property type="entry name" value="Sigma70_r2"/>
    <property type="match status" value="1"/>
</dbReference>
<organism evidence="8 9">
    <name type="scientific">Pendulispora brunnea</name>
    <dbReference type="NCBI Taxonomy" id="2905690"/>
    <lineage>
        <taxon>Bacteria</taxon>
        <taxon>Pseudomonadati</taxon>
        <taxon>Myxococcota</taxon>
        <taxon>Myxococcia</taxon>
        <taxon>Myxococcales</taxon>
        <taxon>Sorangiineae</taxon>
        <taxon>Pendulisporaceae</taxon>
        <taxon>Pendulispora</taxon>
    </lineage>
</organism>
<evidence type="ECO:0000256" key="5">
    <source>
        <dbReference type="ARBA" id="ARBA00023163"/>
    </source>
</evidence>
<keyword evidence="5" id="KW-0804">Transcription</keyword>